<proteinExistence type="predicted"/>
<keyword evidence="1" id="KW-0732">Signal</keyword>
<dbReference type="AlphaFoldDB" id="A0A1C7Z7G0"/>
<feature type="chain" id="PRO_5008892215" description="Secreted protein" evidence="1">
    <location>
        <begin position="24"/>
        <end position="101"/>
    </location>
</feature>
<comment type="caution">
    <text evidence="2">The sequence shown here is derived from an EMBL/GenBank/DDBJ whole genome shotgun (WGS) entry which is preliminary data.</text>
</comment>
<evidence type="ECO:0000313" key="2">
    <source>
        <dbReference type="EMBL" id="OCR25299.1"/>
    </source>
</evidence>
<protein>
    <recommendedName>
        <fullName evidence="4">Secreted protein</fullName>
    </recommendedName>
</protein>
<evidence type="ECO:0000256" key="1">
    <source>
        <dbReference type="SAM" id="SignalP"/>
    </source>
</evidence>
<dbReference type="Proteomes" id="UP000093104">
    <property type="component" value="Unassembled WGS sequence"/>
</dbReference>
<dbReference type="OrthoDB" id="7029980at2"/>
<organism evidence="2 3">
    <name type="scientific">Pseudomonas syringae</name>
    <dbReference type="NCBI Taxonomy" id="317"/>
    <lineage>
        <taxon>Bacteria</taxon>
        <taxon>Pseudomonadati</taxon>
        <taxon>Pseudomonadota</taxon>
        <taxon>Gammaproteobacteria</taxon>
        <taxon>Pseudomonadales</taxon>
        <taxon>Pseudomonadaceae</taxon>
        <taxon>Pseudomonas</taxon>
    </lineage>
</organism>
<evidence type="ECO:0008006" key="4">
    <source>
        <dbReference type="Google" id="ProtNLM"/>
    </source>
</evidence>
<evidence type="ECO:0000313" key="3">
    <source>
        <dbReference type="Proteomes" id="UP000093104"/>
    </source>
</evidence>
<dbReference type="RefSeq" id="WP_065833006.1">
    <property type="nucleotide sequence ID" value="NZ_LGSI01000035.1"/>
</dbReference>
<dbReference type="EMBL" id="LGSI01000035">
    <property type="protein sequence ID" value="OCR25299.1"/>
    <property type="molecule type" value="Genomic_DNA"/>
</dbReference>
<sequence>MKLLPILALLAPVALAFPMSAQAAMDKETRSTFITQCEATAGQKLDAKSAATHCKCGADQVDKNFNDKQIAQLKDTTKAPDPELTAKLQNVIAKNCVQTKK</sequence>
<name>A0A1C7Z7G0_PSESX</name>
<accession>A0A1C7Z7G0</accession>
<reference evidence="2 3" key="1">
    <citation type="submission" date="2015-07" db="EMBL/GenBank/DDBJ databases">
        <title>Draft genome sequence of a diazotrophic, plant growth-promoting rhizobacterium of the Pseudomonas syringae complex.</title>
        <authorList>
            <person name="Patten C.L."/>
            <person name="Jeong H."/>
        </authorList>
    </citation>
    <scope>NUCLEOTIDE SEQUENCE [LARGE SCALE GENOMIC DNA]</scope>
    <source>
        <strain evidence="2 3">GR12-2</strain>
    </source>
</reference>
<feature type="signal peptide" evidence="1">
    <location>
        <begin position="1"/>
        <end position="23"/>
    </location>
</feature>
<gene>
    <name evidence="2" type="ORF">AFK24_09520</name>
</gene>